<dbReference type="Pfam" id="PF13683">
    <property type="entry name" value="rve_3"/>
    <property type="match status" value="1"/>
</dbReference>
<evidence type="ECO:0000313" key="2">
    <source>
        <dbReference type="EMBL" id="SET54639.1"/>
    </source>
</evidence>
<dbReference type="EMBL" id="FOHN01000029">
    <property type="protein sequence ID" value="SET54639.1"/>
    <property type="molecule type" value="Genomic_DNA"/>
</dbReference>
<dbReference type="AlphaFoldDB" id="A0A1I0FAU4"/>
<dbReference type="RefSeq" id="WP_143066391.1">
    <property type="nucleotide sequence ID" value="NZ_FOHN01000029.1"/>
</dbReference>
<dbReference type="InterPro" id="IPR001584">
    <property type="entry name" value="Integrase_cat-core"/>
</dbReference>
<gene>
    <name evidence="2" type="ORF">SAMN04487772_1291</name>
</gene>
<dbReference type="InterPro" id="IPR050900">
    <property type="entry name" value="Transposase_IS3/IS150/IS904"/>
</dbReference>
<evidence type="ECO:0000313" key="3">
    <source>
        <dbReference type="Proteomes" id="UP000199800"/>
    </source>
</evidence>
<evidence type="ECO:0000259" key="1">
    <source>
        <dbReference type="Pfam" id="PF13683"/>
    </source>
</evidence>
<proteinExistence type="predicted"/>
<dbReference type="OrthoDB" id="9775203at2"/>
<reference evidence="2 3" key="1">
    <citation type="submission" date="2016-10" db="EMBL/GenBank/DDBJ databases">
        <authorList>
            <person name="de Groot N.N."/>
        </authorList>
    </citation>
    <scope>NUCLEOTIDE SEQUENCE [LARGE SCALE GENOMIC DNA]</scope>
    <source>
        <strain evidence="2 3">DSM 1801</strain>
    </source>
</reference>
<name>A0A1I0FAU4_9FIRM</name>
<dbReference type="PANTHER" id="PTHR46889">
    <property type="entry name" value="TRANSPOSASE INSF FOR INSERTION SEQUENCE IS3B-RELATED"/>
    <property type="match status" value="1"/>
</dbReference>
<protein>
    <submittedName>
        <fullName evidence="2">Integrase core domain-containing protein</fullName>
    </submittedName>
</protein>
<organism evidence="2 3">
    <name type="scientific">[Clostridium] polysaccharolyticum</name>
    <dbReference type="NCBI Taxonomy" id="29364"/>
    <lineage>
        <taxon>Bacteria</taxon>
        <taxon>Bacillati</taxon>
        <taxon>Bacillota</taxon>
        <taxon>Clostridia</taxon>
        <taxon>Lachnospirales</taxon>
        <taxon>Lachnospiraceae</taxon>
    </lineage>
</organism>
<dbReference type="InterPro" id="IPR036397">
    <property type="entry name" value="RNaseH_sf"/>
</dbReference>
<dbReference type="PANTHER" id="PTHR46889:SF4">
    <property type="entry name" value="TRANSPOSASE INSO FOR INSERTION SEQUENCE ELEMENT IS911B-RELATED"/>
    <property type="match status" value="1"/>
</dbReference>
<dbReference type="SUPFAM" id="SSF53098">
    <property type="entry name" value="Ribonuclease H-like"/>
    <property type="match status" value="1"/>
</dbReference>
<dbReference type="GO" id="GO:0003676">
    <property type="term" value="F:nucleic acid binding"/>
    <property type="evidence" value="ECO:0007669"/>
    <property type="project" value="InterPro"/>
</dbReference>
<dbReference type="Proteomes" id="UP000199800">
    <property type="component" value="Unassembled WGS sequence"/>
</dbReference>
<dbReference type="GO" id="GO:0015074">
    <property type="term" value="P:DNA integration"/>
    <property type="evidence" value="ECO:0007669"/>
    <property type="project" value="InterPro"/>
</dbReference>
<keyword evidence="3" id="KW-1185">Reference proteome</keyword>
<dbReference type="InterPro" id="IPR012337">
    <property type="entry name" value="RNaseH-like_sf"/>
</dbReference>
<dbReference type="Gene3D" id="3.30.420.10">
    <property type="entry name" value="Ribonuclease H-like superfamily/Ribonuclease H"/>
    <property type="match status" value="1"/>
</dbReference>
<feature type="domain" description="Integrase catalytic" evidence="1">
    <location>
        <begin position="9"/>
        <end position="75"/>
    </location>
</feature>
<accession>A0A1I0FAU4</accession>
<sequence length="94" mass="11441">SAYIEATRGMLCSYSKKAFPWDNACIESFHAVLKREWLNRFRICDFNHAYRLVFEYIDTFYNTVRVHSHCAYHSPNEYEKMYWNDQRKKISKIS</sequence>
<feature type="non-terminal residue" evidence="2">
    <location>
        <position position="1"/>
    </location>
</feature>
<dbReference type="STRING" id="29364.SAMN04487772_1291"/>